<dbReference type="PANTHER" id="PTHR21310">
    <property type="entry name" value="AMINOGLYCOSIDE PHOSPHOTRANSFERASE-RELATED-RELATED"/>
    <property type="match status" value="1"/>
</dbReference>
<evidence type="ECO:0000313" key="2">
    <source>
        <dbReference type="EMBL" id="KUL26177.1"/>
    </source>
</evidence>
<keyword evidence="3" id="KW-1185">Reference proteome</keyword>
<gene>
    <name evidence="2" type="ORF">ADL15_38870</name>
</gene>
<evidence type="ECO:0000313" key="3">
    <source>
        <dbReference type="Proteomes" id="UP000053244"/>
    </source>
</evidence>
<dbReference type="RefSeq" id="WP_067702475.1">
    <property type="nucleotide sequence ID" value="NZ_LLZH01000308.1"/>
</dbReference>
<name>A0A101JG66_9ACTN</name>
<dbReference type="AlphaFoldDB" id="A0A101JG66"/>
<dbReference type="OrthoDB" id="7326703at2"/>
<comment type="caution">
    <text evidence="2">The sequence shown here is derived from an EMBL/GenBank/DDBJ whole genome shotgun (WGS) entry which is preliminary data.</text>
</comment>
<dbReference type="Pfam" id="PF01636">
    <property type="entry name" value="APH"/>
    <property type="match status" value="1"/>
</dbReference>
<evidence type="ECO:0000259" key="1">
    <source>
        <dbReference type="Pfam" id="PF01636"/>
    </source>
</evidence>
<sequence length="303" mass="32398">MIWDWVENTALPGHRVTTKRELTGGYSNHNVAFTTDTGDTYVLRRYLGDDAGAVEAALARRLAGVVPVPEVIAIGHGALVSRFLPGRPLSEVLADAETDADATVVEDLGRSTGETLARIGTVSFAAPGFFADGTLTPGPPGIEPASGLDVFVDKCLAEGNAAGRLTDAEQRALRTHAARATPLLTAVHGLRRLVHSDFNPKNLLALEVDGRWRISAVLDWEFAFSGPPLVDVGNMLRDPRPPGFAEAFLEGFRAQGGDLPPGWRALSSALDVYALAAFLTRPPEHRYFQGALARIRDLLASAD</sequence>
<dbReference type="SUPFAM" id="SSF56112">
    <property type="entry name" value="Protein kinase-like (PK-like)"/>
    <property type="match status" value="1"/>
</dbReference>
<proteinExistence type="predicted"/>
<protein>
    <recommendedName>
        <fullName evidence="1">Aminoglycoside phosphotransferase domain-containing protein</fullName>
    </recommendedName>
</protein>
<dbReference type="InterPro" id="IPR002575">
    <property type="entry name" value="Aminoglycoside_PTrfase"/>
</dbReference>
<dbReference type="EMBL" id="LLZH01000308">
    <property type="protein sequence ID" value="KUL26177.1"/>
    <property type="molecule type" value="Genomic_DNA"/>
</dbReference>
<feature type="domain" description="Aminoglycoside phosphotransferase" evidence="1">
    <location>
        <begin position="20"/>
        <end position="265"/>
    </location>
</feature>
<dbReference type="InterPro" id="IPR011009">
    <property type="entry name" value="Kinase-like_dom_sf"/>
</dbReference>
<organism evidence="2 3">
    <name type="scientific">Actinoplanes awajinensis subsp. mycoplanecinus</name>
    <dbReference type="NCBI Taxonomy" id="135947"/>
    <lineage>
        <taxon>Bacteria</taxon>
        <taxon>Bacillati</taxon>
        <taxon>Actinomycetota</taxon>
        <taxon>Actinomycetes</taxon>
        <taxon>Micromonosporales</taxon>
        <taxon>Micromonosporaceae</taxon>
        <taxon>Actinoplanes</taxon>
    </lineage>
</organism>
<dbReference type="InterPro" id="IPR051678">
    <property type="entry name" value="AGP_Transferase"/>
</dbReference>
<dbReference type="Proteomes" id="UP000053244">
    <property type="component" value="Unassembled WGS sequence"/>
</dbReference>
<reference evidence="2 3" key="1">
    <citation type="submission" date="2015-10" db="EMBL/GenBank/DDBJ databases">
        <authorList>
            <person name="Gilbert D.G."/>
        </authorList>
    </citation>
    <scope>NUCLEOTIDE SEQUENCE [LARGE SCALE GENOMIC DNA]</scope>
    <source>
        <strain evidence="2 3">NRRL B-16712</strain>
    </source>
</reference>
<dbReference type="Gene3D" id="3.90.1200.10">
    <property type="match status" value="1"/>
</dbReference>
<accession>A0A101JG66</accession>